<dbReference type="InterPro" id="IPR000601">
    <property type="entry name" value="PKD_dom"/>
</dbReference>
<evidence type="ECO:0000259" key="6">
    <source>
        <dbReference type="PROSITE" id="PS50093"/>
    </source>
</evidence>
<dbReference type="Gene3D" id="2.60.120.260">
    <property type="entry name" value="Galactose-binding domain-like"/>
    <property type="match status" value="1"/>
</dbReference>
<dbReference type="GO" id="GO:0009055">
    <property type="term" value="F:electron transfer activity"/>
    <property type="evidence" value="ECO:0007669"/>
    <property type="project" value="InterPro"/>
</dbReference>
<proteinExistence type="predicted"/>
<dbReference type="InterPro" id="IPR009056">
    <property type="entry name" value="Cyt_c-like_dom"/>
</dbReference>
<dbReference type="Gene3D" id="2.60.40.10">
    <property type="entry name" value="Immunoglobulins"/>
    <property type="match status" value="1"/>
</dbReference>
<dbReference type="InterPro" id="IPR029010">
    <property type="entry name" value="ThuA-like"/>
</dbReference>
<keyword evidence="1 4" id="KW-0349">Heme</keyword>
<name>A0A1I2HJ50_9BACT</name>
<dbReference type="Pfam" id="PF06283">
    <property type="entry name" value="ThuA"/>
    <property type="match status" value="1"/>
</dbReference>
<dbReference type="Pfam" id="PF07995">
    <property type="entry name" value="GSDH"/>
    <property type="match status" value="1"/>
</dbReference>
<dbReference type="RefSeq" id="WP_091546522.1">
    <property type="nucleotide sequence ID" value="NZ_FONY01000024.1"/>
</dbReference>
<dbReference type="SUPFAM" id="SSF50952">
    <property type="entry name" value="Soluble quinoprotein glucose dehydrogenase"/>
    <property type="match status" value="1"/>
</dbReference>
<dbReference type="GO" id="GO:0046872">
    <property type="term" value="F:metal ion binding"/>
    <property type="evidence" value="ECO:0007669"/>
    <property type="project" value="UniProtKB-KW"/>
</dbReference>
<feature type="compositionally biased region" description="Basic and acidic residues" evidence="5">
    <location>
        <begin position="417"/>
        <end position="426"/>
    </location>
</feature>
<dbReference type="Pfam" id="PF03422">
    <property type="entry name" value="CBM_6"/>
    <property type="match status" value="1"/>
</dbReference>
<gene>
    <name evidence="8" type="ORF">SAMN04488541_102423</name>
</gene>
<accession>A0A1I2HJ50</accession>
<dbReference type="SUPFAM" id="SSF46626">
    <property type="entry name" value="Cytochrome c"/>
    <property type="match status" value="1"/>
</dbReference>
<dbReference type="InterPro" id="IPR011041">
    <property type="entry name" value="Quinoprot_gluc/sorb_DH_b-prop"/>
</dbReference>
<dbReference type="Pfam" id="PF00034">
    <property type="entry name" value="Cytochrom_C"/>
    <property type="match status" value="1"/>
</dbReference>
<dbReference type="InterPro" id="IPR022409">
    <property type="entry name" value="PKD/Chitinase_dom"/>
</dbReference>
<evidence type="ECO:0000259" key="7">
    <source>
        <dbReference type="PROSITE" id="PS51007"/>
    </source>
</evidence>
<keyword evidence="2 4" id="KW-0479">Metal-binding</keyword>
<dbReference type="STRING" id="1003.SAMN04488541_102423"/>
<feature type="domain" description="PKD" evidence="6">
    <location>
        <begin position="704"/>
        <end position="784"/>
    </location>
</feature>
<evidence type="ECO:0000256" key="1">
    <source>
        <dbReference type="ARBA" id="ARBA00022617"/>
    </source>
</evidence>
<evidence type="ECO:0000313" key="9">
    <source>
        <dbReference type="Proteomes" id="UP000199513"/>
    </source>
</evidence>
<evidence type="ECO:0000256" key="4">
    <source>
        <dbReference type="PROSITE-ProRule" id="PRU00433"/>
    </source>
</evidence>
<dbReference type="PROSITE" id="PS50093">
    <property type="entry name" value="PKD"/>
    <property type="match status" value="1"/>
</dbReference>
<dbReference type="InterPro" id="IPR011042">
    <property type="entry name" value="6-blade_b-propeller_TolB-like"/>
</dbReference>
<dbReference type="InterPro" id="IPR036909">
    <property type="entry name" value="Cyt_c-like_dom_sf"/>
</dbReference>
<dbReference type="InterPro" id="IPR005084">
    <property type="entry name" value="CBM6"/>
</dbReference>
<dbReference type="InterPro" id="IPR012938">
    <property type="entry name" value="Glc/Sorbosone_DH"/>
</dbReference>
<sequence length="1127" mass="125659">MKKWTLKLLMLGLFLPFIMAWKPADTPRILVFSKTKGFRHSSIPYGQKAIMELGKQHGFAVDTTEDASKFNEANLKRYNAIVFLSTTMDVLDKFQQADFERYIQAGGGYVGIHAAADTEYDWAWYNKLVGGQFSGHPGNPNVRWGEMKVVDRKHSSTAHLPKTWKRNDEWYSYKNFNNNVKVLIDLDEKSYLKDNEKGLSMGKSHPIAWYHEYDGGRAWYTGGGHTNESFSEPEFLKHILEGIKYAMATKPLDYSKAYSKRPPEDNRFEMKVLGQNFNEPTEMAVFKDGRVMFLQRKGEIMLYEPKTNKIRQINKFNVWTKHEDGMMGLALDPNFEQNKWVYIYYSHPTESHNQLSRFEFNGDSILTSTEKVMLKVPTQRQECCHTGGSIAFDAKGLLYLSTGDNTNPFASDGFSPSDEREGRRPWDAQGSSANTNDLRGKILRIKPEPDGTYSIPDGNLFPKGDELGRPEIYVMGCRNPYRISVDKKTGFVYWGEVGPDAGQDSVGRGPKGHDEVNQAKKPGFFGWPMFVGNNKAYIKYDFAAKKSGEPFNAEKPMNTSPNNTGHKQLPPAQKAFIWYPYGPSPEFPIVNVPSGSGGRNAMAGQVFYSDEYQKTENTFPDYYDGKLFIYEWMRGWVLVVTMDKNGDLVSIEPFMGNTRFNNPMDMQFGADGSLYILEYGSKWFAANEEARLIKINFNAGNRKPLVKLSASKTVGALPLQVKFSSEGTLDYDEDALKYEWDFDGKGAKSTEANPTFTYEKAGIYTATLTVTDSKGASTTQSIEIKAGNDVPEVEIAMEGNSSFYFENKPIKYEVKVKDKEDGSTADGKIKPEEVAVTVNFLQQGYDLTKVAQGHQVASEITGFIVGKRLMDESTCKSCHQLNSKSIGPSYMQVAERYKKADAKVISMLATKIIKGGGGSWGEQAMSAHPNFSEEQAGEMVKYILSLGDEKKKDIKPSKGELTLNEHVGKGDQGVYFVSAAYTDRGANGIAPITNQKVVVLRNPKLRASKADILKILMKYSVPQIGELAVVNEGSLIGFKDIDLTGIEQITVYSGSQGAGGTVEVRQGSPDGKLVGSIIVEGTMMGQASTKLNDIESGKKDLYFVVKNITNGGNQPAFGINIIEFKAK</sequence>
<organism evidence="8 9">
    <name type="scientific">Thermoflexibacter ruber</name>
    <dbReference type="NCBI Taxonomy" id="1003"/>
    <lineage>
        <taxon>Bacteria</taxon>
        <taxon>Pseudomonadati</taxon>
        <taxon>Bacteroidota</taxon>
        <taxon>Cytophagia</taxon>
        <taxon>Cytophagales</taxon>
        <taxon>Thermoflexibacteraceae</taxon>
        <taxon>Thermoflexibacter</taxon>
    </lineage>
</organism>
<reference evidence="8 9" key="1">
    <citation type="submission" date="2016-10" db="EMBL/GenBank/DDBJ databases">
        <authorList>
            <person name="de Groot N.N."/>
        </authorList>
    </citation>
    <scope>NUCLEOTIDE SEQUENCE [LARGE SCALE GENOMIC DNA]</scope>
    <source>
        <strain>GEY</strain>
        <strain evidence="9">DSM 9560</strain>
    </source>
</reference>
<keyword evidence="9" id="KW-1185">Reference proteome</keyword>
<dbReference type="SMART" id="SM00089">
    <property type="entry name" value="PKD"/>
    <property type="match status" value="1"/>
</dbReference>
<dbReference type="CDD" id="cd04084">
    <property type="entry name" value="CBM6_xylanase-like"/>
    <property type="match status" value="1"/>
</dbReference>
<dbReference type="Proteomes" id="UP000199513">
    <property type="component" value="Unassembled WGS sequence"/>
</dbReference>
<dbReference type="Gene3D" id="2.120.10.30">
    <property type="entry name" value="TolB, C-terminal domain"/>
    <property type="match status" value="1"/>
</dbReference>
<protein>
    <submittedName>
        <fullName evidence="8">Cytochrome c</fullName>
    </submittedName>
</protein>
<dbReference type="OrthoDB" id="9816308at2"/>
<dbReference type="Pfam" id="PF18911">
    <property type="entry name" value="PKD_4"/>
    <property type="match status" value="1"/>
</dbReference>
<dbReference type="PANTHER" id="PTHR40469">
    <property type="entry name" value="SECRETED GLYCOSYL HYDROLASE"/>
    <property type="match status" value="1"/>
</dbReference>
<feature type="domain" description="Cytochrome c" evidence="7">
    <location>
        <begin position="848"/>
        <end position="947"/>
    </location>
</feature>
<dbReference type="InterPro" id="IPR029062">
    <property type="entry name" value="Class_I_gatase-like"/>
</dbReference>
<evidence type="ECO:0000256" key="2">
    <source>
        <dbReference type="ARBA" id="ARBA00022723"/>
    </source>
</evidence>
<dbReference type="InterPro" id="IPR013783">
    <property type="entry name" value="Ig-like_fold"/>
</dbReference>
<dbReference type="InterPro" id="IPR035986">
    <property type="entry name" value="PKD_dom_sf"/>
</dbReference>
<dbReference type="GO" id="GO:0030246">
    <property type="term" value="F:carbohydrate binding"/>
    <property type="evidence" value="ECO:0007669"/>
    <property type="project" value="InterPro"/>
</dbReference>
<dbReference type="Gene3D" id="3.40.50.880">
    <property type="match status" value="1"/>
</dbReference>
<dbReference type="EMBL" id="FONY01000024">
    <property type="protein sequence ID" value="SFF29443.1"/>
    <property type="molecule type" value="Genomic_DNA"/>
</dbReference>
<dbReference type="Gene3D" id="1.10.760.10">
    <property type="entry name" value="Cytochrome c-like domain"/>
    <property type="match status" value="1"/>
</dbReference>
<keyword evidence="3 4" id="KW-0408">Iron</keyword>
<dbReference type="PROSITE" id="PS51007">
    <property type="entry name" value="CYTC"/>
    <property type="match status" value="1"/>
</dbReference>
<dbReference type="SUPFAM" id="SSF49299">
    <property type="entry name" value="PKD domain"/>
    <property type="match status" value="1"/>
</dbReference>
<evidence type="ECO:0000313" key="8">
    <source>
        <dbReference type="EMBL" id="SFF29443.1"/>
    </source>
</evidence>
<evidence type="ECO:0000256" key="5">
    <source>
        <dbReference type="SAM" id="MobiDB-lite"/>
    </source>
</evidence>
<dbReference type="SUPFAM" id="SSF52317">
    <property type="entry name" value="Class I glutamine amidotransferase-like"/>
    <property type="match status" value="1"/>
</dbReference>
<evidence type="ECO:0000256" key="3">
    <source>
        <dbReference type="ARBA" id="ARBA00023004"/>
    </source>
</evidence>
<feature type="region of interest" description="Disordered" evidence="5">
    <location>
        <begin position="409"/>
        <end position="437"/>
    </location>
</feature>
<dbReference type="GO" id="GO:0020037">
    <property type="term" value="F:heme binding"/>
    <property type="evidence" value="ECO:0007669"/>
    <property type="project" value="InterPro"/>
</dbReference>
<dbReference type="PANTHER" id="PTHR40469:SF2">
    <property type="entry name" value="GALACTOSE-BINDING DOMAIN-LIKE SUPERFAMILY PROTEIN"/>
    <property type="match status" value="1"/>
</dbReference>
<dbReference type="CDD" id="cd00146">
    <property type="entry name" value="PKD"/>
    <property type="match status" value="1"/>
</dbReference>
<dbReference type="AlphaFoldDB" id="A0A1I2HJ50"/>